<feature type="region of interest" description="Disordered" evidence="1">
    <location>
        <begin position="100"/>
        <end position="127"/>
    </location>
</feature>
<dbReference type="RefSeq" id="XP_016645761.1">
    <property type="nucleotide sequence ID" value="XM_016784645.1"/>
</dbReference>
<dbReference type="HOGENOM" id="CLU_029955_1_0_1"/>
<feature type="compositionally biased region" description="Polar residues" evidence="1">
    <location>
        <begin position="222"/>
        <end position="231"/>
    </location>
</feature>
<dbReference type="GeneID" id="27720425"/>
<dbReference type="VEuPathDB" id="FungiDB:SAPIO_CDS1353"/>
<dbReference type="KEGG" id="sapo:SAPIO_CDS1353"/>
<feature type="compositionally biased region" description="Polar residues" evidence="1">
    <location>
        <begin position="380"/>
        <end position="391"/>
    </location>
</feature>
<reference evidence="2 3" key="1">
    <citation type="journal article" date="2014" name="Genome Announc.">
        <title>Draft genome sequence of the pathogenic fungus Scedosporium apiospermum.</title>
        <authorList>
            <person name="Vandeputte P."/>
            <person name="Ghamrawi S."/>
            <person name="Rechenmann M."/>
            <person name="Iltis A."/>
            <person name="Giraud S."/>
            <person name="Fleury M."/>
            <person name="Thornton C."/>
            <person name="Delhaes L."/>
            <person name="Meyer W."/>
            <person name="Papon N."/>
            <person name="Bouchara J.P."/>
        </authorList>
    </citation>
    <scope>NUCLEOTIDE SEQUENCE [LARGE SCALE GENOMIC DNA]</scope>
    <source>
        <strain evidence="2 3">IHEM 14462</strain>
    </source>
</reference>
<gene>
    <name evidence="2" type="ORF">SAPIO_CDS1353</name>
</gene>
<protein>
    <submittedName>
        <fullName evidence="2">Uncharacterized protein</fullName>
    </submittedName>
</protein>
<keyword evidence="3" id="KW-1185">Reference proteome</keyword>
<proteinExistence type="predicted"/>
<feature type="compositionally biased region" description="Polar residues" evidence="1">
    <location>
        <begin position="358"/>
        <end position="372"/>
    </location>
</feature>
<feature type="region of interest" description="Disordered" evidence="1">
    <location>
        <begin position="195"/>
        <end position="238"/>
    </location>
</feature>
<evidence type="ECO:0000256" key="1">
    <source>
        <dbReference type="SAM" id="MobiDB-lite"/>
    </source>
</evidence>
<organism evidence="2 3">
    <name type="scientific">Pseudallescheria apiosperma</name>
    <name type="common">Scedosporium apiospermum</name>
    <dbReference type="NCBI Taxonomy" id="563466"/>
    <lineage>
        <taxon>Eukaryota</taxon>
        <taxon>Fungi</taxon>
        <taxon>Dikarya</taxon>
        <taxon>Ascomycota</taxon>
        <taxon>Pezizomycotina</taxon>
        <taxon>Sordariomycetes</taxon>
        <taxon>Hypocreomycetidae</taxon>
        <taxon>Microascales</taxon>
        <taxon>Microascaceae</taxon>
        <taxon>Scedosporium</taxon>
    </lineage>
</organism>
<feature type="region of interest" description="Disordered" evidence="1">
    <location>
        <begin position="317"/>
        <end position="391"/>
    </location>
</feature>
<feature type="compositionally biased region" description="Basic and acidic residues" evidence="1">
    <location>
        <begin position="317"/>
        <end position="350"/>
    </location>
</feature>
<dbReference type="EMBL" id="JOWA01000055">
    <property type="protein sequence ID" value="KEZ45962.1"/>
    <property type="molecule type" value="Genomic_DNA"/>
</dbReference>
<feature type="compositionally biased region" description="Low complexity" evidence="1">
    <location>
        <begin position="114"/>
        <end position="125"/>
    </location>
</feature>
<dbReference type="OMA" id="MLWLRTR"/>
<evidence type="ECO:0000313" key="2">
    <source>
        <dbReference type="EMBL" id="KEZ45962.1"/>
    </source>
</evidence>
<sequence length="625" mass="67392">MKPILKKTSHSEKNSLDLDRGWEEAIHYGNHGWGGSSGFGKPNSLRNYENRFGGGGGGGGLGGGGAAGGGGLGINEAGATMVRGGKDVSFSLSATDLSGAGPGAGSRKYSHARSTSGTSVATSGSGHLGGIRSGSFVHPFQQIPRSSTPPLSYANSLTSFETSNLVRDYSPTITEDEDLDPQNSLKNYYSTQAYPSSLRRPSVASQPNSSQTDLTAPPPLRINTSQSNAATPATRLGRGMLTTSKSDLRLDALSPAQDSPISSSVAVACAVAQSVTSPVSSVAPTLSPIRSSLEMNFRLRSRSELDTASRQEQIRRARREFEDKEAQKQALRDEKAARKRDAQVEREAQKFVKKQKQLAKSSGLASGRNSVSAEMRPSYSRKNTAGTNESLLDSEKLEFAARNYAATAPGAAPTAADTQFDAPPRRIHSARRRTASAWTSFILWVRTKLFKADLLERDPVVWLQRNVVGHEWFSTGLSQSHPGPDRDASTKDKEMFIDRPYNGNGYGDAEGNRISRLKERLGKQSSEPSSTPHNTSLYSMDLALTPASASALTLDPREEGDSYQLTIDGYQPRCRIFSVMAIPSFPPIYIWARLIAYLRHTAVRNTASRLIDPPHSLVLASVDIL</sequence>
<evidence type="ECO:0000313" key="3">
    <source>
        <dbReference type="Proteomes" id="UP000028545"/>
    </source>
</evidence>
<comment type="caution">
    <text evidence="2">The sequence shown here is derived from an EMBL/GenBank/DDBJ whole genome shotgun (WGS) entry which is preliminary data.</text>
</comment>
<accession>A0A084GF50</accession>
<dbReference type="Proteomes" id="UP000028545">
    <property type="component" value="Unassembled WGS sequence"/>
</dbReference>
<dbReference type="OrthoDB" id="5377213at2759"/>
<feature type="compositionally biased region" description="Polar residues" evidence="1">
    <location>
        <begin position="203"/>
        <end position="214"/>
    </location>
</feature>
<dbReference type="AlphaFoldDB" id="A0A084GF50"/>
<name>A0A084GF50_PSEDA</name>